<dbReference type="KEGG" id="zca:113925431"/>
<dbReference type="Gene3D" id="2.20.28.30">
    <property type="entry name" value="RNA polymerase ii, chain L"/>
    <property type="match status" value="1"/>
</dbReference>
<dbReference type="InterPro" id="IPR006591">
    <property type="entry name" value="RNAP_P/RPABC4"/>
</dbReference>
<evidence type="ECO:0000313" key="7">
    <source>
        <dbReference type="Proteomes" id="UP000515165"/>
    </source>
</evidence>
<evidence type="ECO:0000313" key="8">
    <source>
        <dbReference type="RefSeq" id="XP_035582247.1"/>
    </source>
</evidence>
<keyword evidence="6" id="KW-0812">Transmembrane</keyword>
<dbReference type="GO" id="GO:0003677">
    <property type="term" value="F:DNA binding"/>
    <property type="evidence" value="ECO:0007669"/>
    <property type="project" value="InterPro"/>
</dbReference>
<comment type="subcellular location">
    <subcellularLocation>
        <location evidence="1">Nucleus</location>
    </subcellularLocation>
</comment>
<comment type="similarity">
    <text evidence="5">Belongs to the archaeal Rpo12/eukaryotic RPC10 RNA polymerase subunit family.</text>
</comment>
<dbReference type="GO" id="GO:0003899">
    <property type="term" value="F:DNA-directed RNA polymerase activity"/>
    <property type="evidence" value="ECO:0007669"/>
    <property type="project" value="InterPro"/>
</dbReference>
<dbReference type="GO" id="GO:0008270">
    <property type="term" value="F:zinc ion binding"/>
    <property type="evidence" value="ECO:0007669"/>
    <property type="project" value="InterPro"/>
</dbReference>
<dbReference type="InterPro" id="IPR029040">
    <property type="entry name" value="RPABC4/Spt4"/>
</dbReference>
<sequence length="92" mass="10995">MDTQKDIQPTKQQPMTLICGKCLTENDIKSRNPVRCRDCAYRIMYKKRIKRLVAFDTQQNTEFREMPLFVFGFAVLLLIVVWIFIRTLTFMK</sequence>
<dbReference type="PANTHER" id="PTHR12056:SF2">
    <property type="entry name" value="GEO11084P1"/>
    <property type="match status" value="1"/>
</dbReference>
<gene>
    <name evidence="8" type="primary">LOC113925431</name>
</gene>
<feature type="transmembrane region" description="Helical" evidence="6">
    <location>
        <begin position="66"/>
        <end position="85"/>
    </location>
</feature>
<dbReference type="SUPFAM" id="SSF63393">
    <property type="entry name" value="RNA polymerase subunits"/>
    <property type="match status" value="1"/>
</dbReference>
<evidence type="ECO:0000256" key="5">
    <source>
        <dbReference type="ARBA" id="ARBA00025770"/>
    </source>
</evidence>
<keyword evidence="7" id="KW-1185">Reference proteome</keyword>
<dbReference type="PANTHER" id="PTHR12056">
    <property type="entry name" value="DNA-DIRECTED RNA POLYMERASES I, II, AND III"/>
    <property type="match status" value="1"/>
</dbReference>
<accession>A0A6P9FJZ4</accession>
<dbReference type="GO" id="GO:0006351">
    <property type="term" value="P:DNA-templated transcription"/>
    <property type="evidence" value="ECO:0007669"/>
    <property type="project" value="InterPro"/>
</dbReference>
<keyword evidence="6" id="KW-0472">Membrane</keyword>
<evidence type="ECO:0000256" key="2">
    <source>
        <dbReference type="ARBA" id="ARBA00022723"/>
    </source>
</evidence>
<dbReference type="SMART" id="SM00659">
    <property type="entry name" value="RPOLCX"/>
    <property type="match status" value="1"/>
</dbReference>
<dbReference type="GO" id="GO:0005666">
    <property type="term" value="C:RNA polymerase III complex"/>
    <property type="evidence" value="ECO:0007669"/>
    <property type="project" value="TreeGrafter"/>
</dbReference>
<dbReference type="GeneID" id="113925431"/>
<keyword evidence="3" id="KW-0862">Zinc</keyword>
<proteinExistence type="inferred from homology"/>
<keyword evidence="4" id="KW-0539">Nucleus</keyword>
<dbReference type="RefSeq" id="XP_035582247.1">
    <property type="nucleotide sequence ID" value="XM_035726354.1"/>
</dbReference>
<dbReference type="AlphaFoldDB" id="A0A6P9FJZ4"/>
<dbReference type="OrthoDB" id="5585087at2759"/>
<dbReference type="GO" id="GO:0005665">
    <property type="term" value="C:RNA polymerase II, core complex"/>
    <property type="evidence" value="ECO:0007669"/>
    <property type="project" value="TreeGrafter"/>
</dbReference>
<dbReference type="Proteomes" id="UP000515165">
    <property type="component" value="Chromosome 2"/>
</dbReference>
<evidence type="ECO:0000256" key="1">
    <source>
        <dbReference type="ARBA" id="ARBA00004123"/>
    </source>
</evidence>
<reference evidence="8" key="1">
    <citation type="submission" date="2025-08" db="UniProtKB">
        <authorList>
            <consortium name="RefSeq"/>
        </authorList>
    </citation>
    <scope>IDENTIFICATION</scope>
    <source>
        <tissue evidence="8">Blood</tissue>
    </source>
</reference>
<dbReference type="Pfam" id="PF03604">
    <property type="entry name" value="Zn_ribbon_RPAB4"/>
    <property type="match status" value="1"/>
</dbReference>
<evidence type="ECO:0000256" key="4">
    <source>
        <dbReference type="ARBA" id="ARBA00023242"/>
    </source>
</evidence>
<dbReference type="GO" id="GO:0005736">
    <property type="term" value="C:RNA polymerase I complex"/>
    <property type="evidence" value="ECO:0007669"/>
    <property type="project" value="TreeGrafter"/>
</dbReference>
<keyword evidence="2" id="KW-0479">Metal-binding</keyword>
<name>A0A6P9FJZ4_ZALCA</name>
<keyword evidence="6" id="KW-1133">Transmembrane helix</keyword>
<evidence type="ECO:0000256" key="3">
    <source>
        <dbReference type="ARBA" id="ARBA00022833"/>
    </source>
</evidence>
<protein>
    <submittedName>
        <fullName evidence="8">DNA-directed RNA polymerases I, II, and III subunit RPABC4-like</fullName>
    </submittedName>
</protein>
<evidence type="ECO:0000256" key="6">
    <source>
        <dbReference type="SAM" id="Phobius"/>
    </source>
</evidence>
<dbReference type="InterPro" id="IPR039747">
    <property type="entry name" value="RPABC4"/>
</dbReference>
<organism evidence="7 8">
    <name type="scientific">Zalophus californianus</name>
    <name type="common">California sealion</name>
    <dbReference type="NCBI Taxonomy" id="9704"/>
    <lineage>
        <taxon>Eukaryota</taxon>
        <taxon>Metazoa</taxon>
        <taxon>Chordata</taxon>
        <taxon>Craniata</taxon>
        <taxon>Vertebrata</taxon>
        <taxon>Euteleostomi</taxon>
        <taxon>Mammalia</taxon>
        <taxon>Eutheria</taxon>
        <taxon>Laurasiatheria</taxon>
        <taxon>Carnivora</taxon>
        <taxon>Caniformia</taxon>
        <taxon>Pinnipedia</taxon>
        <taxon>Otariidae</taxon>
        <taxon>Zalophus</taxon>
    </lineage>
</organism>